<protein>
    <recommendedName>
        <fullName evidence="4">PDZ domain-containing protein</fullName>
    </recommendedName>
</protein>
<dbReference type="EnsemblMetazoa" id="XM_038191020.1">
    <property type="protein sequence ID" value="XP_038046948.1"/>
    <property type="gene ID" value="LOC119721159"/>
</dbReference>
<reference evidence="2" key="1">
    <citation type="submission" date="2022-11" db="UniProtKB">
        <authorList>
            <consortium name="EnsemblMetazoa"/>
        </authorList>
    </citation>
    <scope>IDENTIFICATION</scope>
</reference>
<evidence type="ECO:0000313" key="2">
    <source>
        <dbReference type="EnsemblMetazoa" id="XP_038046948.1"/>
    </source>
</evidence>
<name>A0A913Z545_PATMI</name>
<dbReference type="AlphaFoldDB" id="A0A913Z545"/>
<feature type="region of interest" description="Disordered" evidence="1">
    <location>
        <begin position="47"/>
        <end position="89"/>
    </location>
</feature>
<evidence type="ECO:0008006" key="4">
    <source>
        <dbReference type="Google" id="ProtNLM"/>
    </source>
</evidence>
<evidence type="ECO:0000256" key="1">
    <source>
        <dbReference type="SAM" id="MobiDB-lite"/>
    </source>
</evidence>
<evidence type="ECO:0000313" key="3">
    <source>
        <dbReference type="Proteomes" id="UP000887568"/>
    </source>
</evidence>
<dbReference type="Gene3D" id="2.30.42.10">
    <property type="match status" value="1"/>
</dbReference>
<accession>A0A913Z545</accession>
<proteinExistence type="predicted"/>
<keyword evidence="3" id="KW-1185">Reference proteome</keyword>
<organism evidence="2 3">
    <name type="scientific">Patiria miniata</name>
    <name type="common">Bat star</name>
    <name type="synonym">Asterina miniata</name>
    <dbReference type="NCBI Taxonomy" id="46514"/>
    <lineage>
        <taxon>Eukaryota</taxon>
        <taxon>Metazoa</taxon>
        <taxon>Echinodermata</taxon>
        <taxon>Eleutherozoa</taxon>
        <taxon>Asterozoa</taxon>
        <taxon>Asteroidea</taxon>
        <taxon>Valvatacea</taxon>
        <taxon>Valvatida</taxon>
        <taxon>Asterinidae</taxon>
        <taxon>Patiria</taxon>
    </lineage>
</organism>
<dbReference type="OrthoDB" id="9141161at2759"/>
<sequence length="149" mass="16091">MGGAWQAGLRKGARLVEICEIAVCTQNHDEMIDLLRTSQTVKVLVVPPHEDGSPRRGSTPIDYDASLPHTGKTPFNRSCSSGKGGHSYRAPITIQRDGKAGQGSHTRSFTTPGTLLLHHLTRARPQICRVPARTRTPPRATPSAAPSPR</sequence>
<dbReference type="Proteomes" id="UP000887568">
    <property type="component" value="Unplaced"/>
</dbReference>
<dbReference type="InterPro" id="IPR036034">
    <property type="entry name" value="PDZ_sf"/>
</dbReference>
<dbReference type="GeneID" id="119721159"/>
<dbReference type="SUPFAM" id="SSF50156">
    <property type="entry name" value="PDZ domain-like"/>
    <property type="match status" value="1"/>
</dbReference>
<dbReference type="RefSeq" id="XP_038046948.1">
    <property type="nucleotide sequence ID" value="XM_038191020.1"/>
</dbReference>